<name>A0AAN4UVG1_9RHOB</name>
<proteinExistence type="predicted"/>
<organism evidence="1 2">
    <name type="scientific">Allgaiera indica</name>
    <dbReference type="NCBI Taxonomy" id="765699"/>
    <lineage>
        <taxon>Bacteria</taxon>
        <taxon>Pseudomonadati</taxon>
        <taxon>Pseudomonadota</taxon>
        <taxon>Alphaproteobacteria</taxon>
        <taxon>Rhodobacterales</taxon>
        <taxon>Paracoccaceae</taxon>
        <taxon>Allgaiera</taxon>
    </lineage>
</organism>
<dbReference type="EMBL" id="BNAB01000034">
    <property type="protein sequence ID" value="GHE06206.1"/>
    <property type="molecule type" value="Genomic_DNA"/>
</dbReference>
<reference evidence="1" key="2">
    <citation type="submission" date="2023-06" db="EMBL/GenBank/DDBJ databases">
        <authorList>
            <person name="Sun Q."/>
            <person name="Zhou Y."/>
        </authorList>
    </citation>
    <scope>NUCLEOTIDE SEQUENCE</scope>
    <source>
        <strain evidence="1">CGMCC 1.10859</strain>
    </source>
</reference>
<comment type="caution">
    <text evidence="1">The sequence shown here is derived from an EMBL/GenBank/DDBJ whole genome shotgun (WGS) entry which is preliminary data.</text>
</comment>
<evidence type="ECO:0000313" key="2">
    <source>
        <dbReference type="Proteomes" id="UP000634647"/>
    </source>
</evidence>
<dbReference type="RefSeq" id="WP_160169162.1">
    <property type="nucleotide sequence ID" value="NZ_BNAB01000034.1"/>
</dbReference>
<evidence type="ECO:0000313" key="1">
    <source>
        <dbReference type="EMBL" id="GHE06206.1"/>
    </source>
</evidence>
<sequence>MTLGVDAYVRRKSGVIEVFNLYRVLYRPWLYANSKVGAKPDRSWERSEKT</sequence>
<reference evidence="1" key="1">
    <citation type="journal article" date="2014" name="Int. J. Syst. Evol. Microbiol.">
        <title>Complete genome sequence of Corynebacterium casei LMG S-19264T (=DSM 44701T), isolated from a smear-ripened cheese.</title>
        <authorList>
            <consortium name="US DOE Joint Genome Institute (JGI-PGF)"/>
            <person name="Walter F."/>
            <person name="Albersmeier A."/>
            <person name="Kalinowski J."/>
            <person name="Ruckert C."/>
        </authorList>
    </citation>
    <scope>NUCLEOTIDE SEQUENCE</scope>
    <source>
        <strain evidence="1">CGMCC 1.10859</strain>
    </source>
</reference>
<gene>
    <name evidence="1" type="ORF">GCM10008024_39830</name>
</gene>
<dbReference type="AlphaFoldDB" id="A0AAN4UVG1"/>
<accession>A0AAN4UVG1</accession>
<protein>
    <submittedName>
        <fullName evidence="1">Uncharacterized protein</fullName>
    </submittedName>
</protein>
<dbReference type="Proteomes" id="UP000634647">
    <property type="component" value="Unassembled WGS sequence"/>
</dbReference>